<evidence type="ECO:0000313" key="4">
    <source>
        <dbReference type="EMBL" id="RXI28338.1"/>
    </source>
</evidence>
<feature type="transmembrane region" description="Helical" evidence="2">
    <location>
        <begin position="37"/>
        <end position="60"/>
    </location>
</feature>
<evidence type="ECO:0000256" key="2">
    <source>
        <dbReference type="SAM" id="Phobius"/>
    </source>
</evidence>
<keyword evidence="5" id="KW-1185">Reference proteome</keyword>
<protein>
    <recommendedName>
        <fullName evidence="7">Lipoprotein</fullName>
    </recommendedName>
</protein>
<keyword evidence="2" id="KW-0812">Transmembrane</keyword>
<dbReference type="Proteomes" id="UP000262582">
    <property type="component" value="Chromosome"/>
</dbReference>
<proteinExistence type="predicted"/>
<dbReference type="EMBL" id="CP032097">
    <property type="protein sequence ID" value="AXX93981.1"/>
    <property type="molecule type" value="Genomic_DNA"/>
</dbReference>
<reference evidence="4 6" key="1">
    <citation type="submission" date="2017-09" db="EMBL/GenBank/DDBJ databases">
        <title>Genomics of the genus Arcobacter.</title>
        <authorList>
            <person name="Perez-Cataluna A."/>
            <person name="Figueras M.J."/>
            <person name="Salas-Masso N."/>
        </authorList>
    </citation>
    <scope>NUCLEOTIDE SEQUENCE [LARGE SCALE GENOMIC DNA]</scope>
    <source>
        <strain evidence="4 6">CECT 7837</strain>
    </source>
</reference>
<reference evidence="3 5" key="2">
    <citation type="submission" date="2018-08" db="EMBL/GenBank/DDBJ databases">
        <title>Complete genome of the Arcobacter ellisii type strain LMG 26155.</title>
        <authorList>
            <person name="Miller W.G."/>
            <person name="Yee E."/>
            <person name="Bono J.L."/>
        </authorList>
    </citation>
    <scope>NUCLEOTIDE SEQUENCE [LARGE SCALE GENOMIC DNA]</scope>
    <source>
        <strain evidence="3 5">LMG 26155</strain>
    </source>
</reference>
<dbReference type="KEGG" id="aell:AELL_0286"/>
<evidence type="ECO:0000313" key="5">
    <source>
        <dbReference type="Proteomes" id="UP000262582"/>
    </source>
</evidence>
<dbReference type="PROSITE" id="PS51257">
    <property type="entry name" value="PROKAR_LIPOPROTEIN"/>
    <property type="match status" value="1"/>
</dbReference>
<keyword evidence="2" id="KW-0472">Membrane</keyword>
<evidence type="ECO:0008006" key="7">
    <source>
        <dbReference type="Google" id="ProtNLM"/>
    </source>
</evidence>
<organism evidence="4 6">
    <name type="scientific">Arcobacter ellisii</name>
    <dbReference type="NCBI Taxonomy" id="913109"/>
    <lineage>
        <taxon>Bacteria</taxon>
        <taxon>Pseudomonadati</taxon>
        <taxon>Campylobacterota</taxon>
        <taxon>Epsilonproteobacteria</taxon>
        <taxon>Campylobacterales</taxon>
        <taxon>Arcobacteraceae</taxon>
        <taxon>Arcobacter</taxon>
    </lineage>
</organism>
<keyword evidence="2" id="KW-1133">Transmembrane helix</keyword>
<dbReference type="OrthoDB" id="9988102at2"/>
<dbReference type="EMBL" id="NXIG01000022">
    <property type="protein sequence ID" value="RXI28338.1"/>
    <property type="molecule type" value="Genomic_DNA"/>
</dbReference>
<name>A0A347U553_9BACT</name>
<dbReference type="Proteomes" id="UP000290588">
    <property type="component" value="Unassembled WGS sequence"/>
</dbReference>
<evidence type="ECO:0000313" key="6">
    <source>
        <dbReference type="Proteomes" id="UP000290588"/>
    </source>
</evidence>
<dbReference type="RefSeq" id="WP_118916229.1">
    <property type="nucleotide sequence ID" value="NZ_CP032097.1"/>
</dbReference>
<dbReference type="AlphaFoldDB" id="A0A347U553"/>
<feature type="region of interest" description="Disordered" evidence="1">
    <location>
        <begin position="69"/>
        <end position="104"/>
    </location>
</feature>
<evidence type="ECO:0000313" key="3">
    <source>
        <dbReference type="EMBL" id="AXX93981.1"/>
    </source>
</evidence>
<gene>
    <name evidence="3" type="ORF">AELL_0286</name>
    <name evidence="4" type="ORF">CP962_13900</name>
</gene>
<sequence>MLKKSISIITVITFFSGCAVKQEDSTATKALKHTANAPAYVIVGVGMAATLAVQGTLIGAGKLVGAGKKDENVETTENNTSENEVKNEQMKETVSIETSNSSNQ</sequence>
<accession>A0A347U553</accession>
<evidence type="ECO:0000256" key="1">
    <source>
        <dbReference type="SAM" id="MobiDB-lite"/>
    </source>
</evidence>
<feature type="compositionally biased region" description="Polar residues" evidence="1">
    <location>
        <begin position="95"/>
        <end position="104"/>
    </location>
</feature>